<comment type="catalytic activity">
    <reaction evidence="9 10 11">
        <text>Hydrolysis of proteins in presence of ATP.</text>
        <dbReference type="EC" id="3.4.21.53"/>
    </reaction>
</comment>
<dbReference type="NCBIfam" id="TIGR00763">
    <property type="entry name" value="lon"/>
    <property type="match status" value="1"/>
</dbReference>
<dbReference type="InterPro" id="IPR046336">
    <property type="entry name" value="Lon_prtase_N_sf"/>
</dbReference>
<dbReference type="Gene3D" id="1.10.8.60">
    <property type="match status" value="1"/>
</dbReference>
<keyword evidence="3 9" id="KW-0645">Protease</keyword>
<dbReference type="InterPro" id="IPR004815">
    <property type="entry name" value="Lon_bac/euk-typ"/>
</dbReference>
<dbReference type="SUPFAM" id="SSF54211">
    <property type="entry name" value="Ribosomal protein S5 domain 2-like"/>
    <property type="match status" value="1"/>
</dbReference>
<dbReference type="SMART" id="SM00464">
    <property type="entry name" value="LON"/>
    <property type="match status" value="1"/>
</dbReference>
<keyword evidence="8 9" id="KW-0346">Stress response</keyword>
<dbReference type="InterPro" id="IPR008268">
    <property type="entry name" value="Peptidase_S16_AS"/>
</dbReference>
<dbReference type="SMART" id="SM00382">
    <property type="entry name" value="AAA"/>
    <property type="match status" value="1"/>
</dbReference>
<dbReference type="SUPFAM" id="SSF52540">
    <property type="entry name" value="P-loop containing nucleoside triphosphate hydrolases"/>
    <property type="match status" value="1"/>
</dbReference>
<dbReference type="PROSITE" id="PS01046">
    <property type="entry name" value="LON_SER"/>
    <property type="match status" value="1"/>
</dbReference>
<evidence type="ECO:0000313" key="16">
    <source>
        <dbReference type="Proteomes" id="UP001172721"/>
    </source>
</evidence>
<dbReference type="PROSITE" id="PS51786">
    <property type="entry name" value="LON_PROTEOLYTIC"/>
    <property type="match status" value="1"/>
</dbReference>
<feature type="active site" evidence="9 11">
    <location>
        <position position="720"/>
    </location>
</feature>
<dbReference type="PIRSF" id="PIRSF001174">
    <property type="entry name" value="Lon_proteas"/>
    <property type="match status" value="1"/>
</dbReference>
<comment type="similarity">
    <text evidence="9 10 11 12">Belongs to the peptidase S16 family.</text>
</comment>
<dbReference type="HAMAP" id="MF_01973">
    <property type="entry name" value="lon_bact"/>
    <property type="match status" value="1"/>
</dbReference>
<feature type="domain" description="Lon proteolytic" evidence="13">
    <location>
        <begin position="590"/>
        <end position="771"/>
    </location>
</feature>
<evidence type="ECO:0000256" key="7">
    <source>
        <dbReference type="ARBA" id="ARBA00022840"/>
    </source>
</evidence>
<dbReference type="PANTHER" id="PTHR10046">
    <property type="entry name" value="ATP DEPENDENT LON PROTEASE FAMILY MEMBER"/>
    <property type="match status" value="1"/>
</dbReference>
<dbReference type="SUPFAM" id="SSF88697">
    <property type="entry name" value="PUA domain-like"/>
    <property type="match status" value="1"/>
</dbReference>
<dbReference type="InterPro" id="IPR027417">
    <property type="entry name" value="P-loop_NTPase"/>
</dbReference>
<keyword evidence="7 9" id="KW-0067">ATP-binding</keyword>
<evidence type="ECO:0000259" key="13">
    <source>
        <dbReference type="PROSITE" id="PS51786"/>
    </source>
</evidence>
<dbReference type="Pfam" id="PF22667">
    <property type="entry name" value="Lon_lid"/>
    <property type="match status" value="1"/>
</dbReference>
<evidence type="ECO:0000256" key="3">
    <source>
        <dbReference type="ARBA" id="ARBA00022670"/>
    </source>
</evidence>
<dbReference type="Gene3D" id="2.30.130.40">
    <property type="entry name" value="LON domain-like"/>
    <property type="match status" value="1"/>
</dbReference>
<feature type="domain" description="Lon N-terminal" evidence="14">
    <location>
        <begin position="9"/>
        <end position="202"/>
    </location>
</feature>
<feature type="binding site" evidence="9">
    <location>
        <begin position="354"/>
        <end position="361"/>
    </location>
    <ligand>
        <name>ATP</name>
        <dbReference type="ChEBI" id="CHEBI:30616"/>
    </ligand>
</feature>
<dbReference type="RefSeq" id="WP_301168047.1">
    <property type="nucleotide sequence ID" value="NZ_JAUHTR010000017.1"/>
</dbReference>
<comment type="caution">
    <text evidence="15">The sequence shown here is derived from an EMBL/GenBank/DDBJ whole genome shotgun (WGS) entry which is preliminary data.</text>
</comment>
<dbReference type="InterPro" id="IPR014721">
    <property type="entry name" value="Ribsml_uS5_D2-typ_fold_subgr"/>
</dbReference>
<keyword evidence="16" id="KW-1185">Reference proteome</keyword>
<dbReference type="EC" id="3.4.21.53" evidence="9 10"/>
<comment type="induction">
    <text evidence="9">By heat shock.</text>
</comment>
<dbReference type="Pfam" id="PF02190">
    <property type="entry name" value="LON_substr_bdg"/>
    <property type="match status" value="1"/>
</dbReference>
<comment type="function">
    <text evidence="9">ATP-dependent serine protease that mediates the selective degradation of mutant and abnormal proteins as well as certain short-lived regulatory proteins. Required for cellular homeostasis and for survival from DNA damage and developmental changes induced by stress. Degrades polypeptides processively to yield small peptide fragments that are 5 to 10 amino acids long. Binds to DNA in a double-stranded, site-specific manner.</text>
</comment>
<protein>
    <recommendedName>
        <fullName evidence="9 10">Lon protease</fullName>
        <ecNumber evidence="9 10">3.4.21.53</ecNumber>
    </recommendedName>
    <alternativeName>
        <fullName evidence="9">ATP-dependent protease La</fullName>
    </alternativeName>
</protein>
<evidence type="ECO:0000256" key="11">
    <source>
        <dbReference type="PROSITE-ProRule" id="PRU01122"/>
    </source>
</evidence>
<dbReference type="InterPro" id="IPR054594">
    <property type="entry name" value="Lon_lid"/>
</dbReference>
<dbReference type="InterPro" id="IPR020568">
    <property type="entry name" value="Ribosomal_Su5_D2-typ_SF"/>
</dbReference>
<proteinExistence type="evidence at transcript level"/>
<dbReference type="PROSITE" id="PS51787">
    <property type="entry name" value="LON_N"/>
    <property type="match status" value="1"/>
</dbReference>
<dbReference type="InterPro" id="IPR003593">
    <property type="entry name" value="AAA+_ATPase"/>
</dbReference>
<name>A0ABT8I226_9BACL</name>
<keyword evidence="6 9" id="KW-0720">Serine protease</keyword>
<dbReference type="InterPro" id="IPR027065">
    <property type="entry name" value="Lon_Prtase"/>
</dbReference>
<evidence type="ECO:0000256" key="9">
    <source>
        <dbReference type="HAMAP-Rule" id="MF_01973"/>
    </source>
</evidence>
<keyword evidence="2 9" id="KW-0963">Cytoplasm</keyword>
<evidence type="ECO:0000259" key="14">
    <source>
        <dbReference type="PROSITE" id="PS51787"/>
    </source>
</evidence>
<keyword evidence="5 9" id="KW-0378">Hydrolase</keyword>
<evidence type="ECO:0000256" key="1">
    <source>
        <dbReference type="ARBA" id="ARBA00004496"/>
    </source>
</evidence>
<gene>
    <name evidence="9 15" type="primary">lon</name>
    <name evidence="15" type="ORF">QYB97_21285</name>
</gene>
<comment type="subunit">
    <text evidence="9 10">Homohexamer. Organized in a ring with a central cavity.</text>
</comment>
<dbReference type="InterPro" id="IPR003111">
    <property type="entry name" value="Lon_prtase_N"/>
</dbReference>
<keyword evidence="4 9" id="KW-0547">Nucleotide-binding</keyword>
<dbReference type="Pfam" id="PF05362">
    <property type="entry name" value="Lon_C"/>
    <property type="match status" value="1"/>
</dbReference>
<dbReference type="Proteomes" id="UP001172721">
    <property type="component" value="Unassembled WGS sequence"/>
</dbReference>
<evidence type="ECO:0000313" key="15">
    <source>
        <dbReference type="EMBL" id="MDN4527031.1"/>
    </source>
</evidence>
<dbReference type="Pfam" id="PF00004">
    <property type="entry name" value="AAA"/>
    <property type="match status" value="1"/>
</dbReference>
<sequence length="774" mass="86509">MDEKTTRILPLLPLRGLLVYPTMVLHLDVGREKSVQALEQVMLDDQHIFLSTQKEVAVEDPSGEQIYEIGTLSKVNQMLKLPNGTIRVLVEGIQRGKITQFIDREEYLEVEVELMEDQGEKDLEIQALMRTALQQFEQYINLSKKVTPETLASVQDIEEPGRLADVISSHLSLKIKEKQHILEINEVKDRLNHLISILNNEKEVLGLEKKIGQRVKKAMEKTQKEYYLREQMKAIQKELGDKEGKTGEISSLRDRIEDSDMPENIMEIALKELDRYEKMPGSSAESAVIRNYIDWLINLPWTKETKDQLDIKRTEKILNEDHYGLEKVKERVLEYLAVQQLTNSLKGPILCLVGPPGVGKTSLARSIAKAIGRNFVRISLGGVRDEAEIRGHRRTYVGAMPGRLIQGMKKAGTINPVFLLDEIDKMSNDFRGDPSSALLEVLDPEQNNSFSDHFIEEPYDLSKVMFITTANSLTTIPGPLLDRMEIISIAGYTEVEKVHIAKNHLIPKQLKEHGLAKSQFQLKEDAILKLVRNYTREAGVRSMERQIAGLCRKAAKQLVSGEKKRVTITARNLEDYTGKPRFRYGQAEMEDQVGAATGLAYTTAGGDTLSIEVALTPGKGKLILTGKLGDVMKESAQAALSYVRSRAKEFDIDPDFYEKTDIHIHVPEGATPKDGPSAGITIATALVSALSGKPVRKDVGMTGEITLRGRVLPIGGLKEKSLSAHRAGIQTVIMPKENEKDIDDIPESVRSSLAFIPVSHLDEVLKHALVGDNK</sequence>
<dbReference type="PRINTS" id="PR00830">
    <property type="entry name" value="ENDOLAPTASE"/>
</dbReference>
<dbReference type="Gene3D" id="3.40.50.300">
    <property type="entry name" value="P-loop containing nucleotide triphosphate hydrolases"/>
    <property type="match status" value="1"/>
</dbReference>
<feature type="active site" evidence="9 11">
    <location>
        <position position="677"/>
    </location>
</feature>
<evidence type="ECO:0000256" key="10">
    <source>
        <dbReference type="PIRNR" id="PIRNR001174"/>
    </source>
</evidence>
<evidence type="ECO:0000256" key="12">
    <source>
        <dbReference type="RuleBase" id="RU000591"/>
    </source>
</evidence>
<dbReference type="Gene3D" id="1.20.5.5270">
    <property type="match status" value="1"/>
</dbReference>
<evidence type="ECO:0000256" key="6">
    <source>
        <dbReference type="ARBA" id="ARBA00022825"/>
    </source>
</evidence>
<evidence type="ECO:0000256" key="8">
    <source>
        <dbReference type="ARBA" id="ARBA00023016"/>
    </source>
</evidence>
<evidence type="ECO:0000256" key="4">
    <source>
        <dbReference type="ARBA" id="ARBA00022741"/>
    </source>
</evidence>
<dbReference type="InterPro" id="IPR027543">
    <property type="entry name" value="Lon_bac"/>
</dbReference>
<comment type="subcellular location">
    <subcellularLocation>
        <location evidence="1 9 10">Cytoplasm</location>
    </subcellularLocation>
</comment>
<dbReference type="GO" id="GO:0004252">
    <property type="term" value="F:serine-type endopeptidase activity"/>
    <property type="evidence" value="ECO:0007669"/>
    <property type="project" value="UniProtKB-EC"/>
</dbReference>
<dbReference type="InterPro" id="IPR008269">
    <property type="entry name" value="Lon_proteolytic"/>
</dbReference>
<dbReference type="CDD" id="cd19500">
    <property type="entry name" value="RecA-like_Lon"/>
    <property type="match status" value="1"/>
</dbReference>
<organism evidence="15 16">
    <name type="scientific">Fictibacillus fluitans</name>
    <dbReference type="NCBI Taxonomy" id="3058422"/>
    <lineage>
        <taxon>Bacteria</taxon>
        <taxon>Bacillati</taxon>
        <taxon>Bacillota</taxon>
        <taxon>Bacilli</taxon>
        <taxon>Bacillales</taxon>
        <taxon>Fictibacillaceae</taxon>
        <taxon>Fictibacillus</taxon>
    </lineage>
</organism>
<evidence type="ECO:0000256" key="2">
    <source>
        <dbReference type="ARBA" id="ARBA00022490"/>
    </source>
</evidence>
<dbReference type="Gene3D" id="1.20.58.1480">
    <property type="match status" value="1"/>
</dbReference>
<accession>A0ABT8I226</accession>
<dbReference type="InterPro" id="IPR015947">
    <property type="entry name" value="PUA-like_sf"/>
</dbReference>
<evidence type="ECO:0000256" key="5">
    <source>
        <dbReference type="ARBA" id="ARBA00022801"/>
    </source>
</evidence>
<dbReference type="Gene3D" id="3.30.230.10">
    <property type="match status" value="1"/>
</dbReference>
<dbReference type="InterPro" id="IPR003959">
    <property type="entry name" value="ATPase_AAA_core"/>
</dbReference>
<reference evidence="15" key="1">
    <citation type="submission" date="2023-07" db="EMBL/GenBank/DDBJ databases">
        <title>Fictibacillus sp. isolated from freshwater pond.</title>
        <authorList>
            <person name="Kirdat K."/>
            <person name="Bhat A."/>
            <person name="Mourya A."/>
            <person name="Yadav A."/>
        </authorList>
    </citation>
    <scope>NUCLEOTIDE SEQUENCE</scope>
    <source>
        <strain evidence="15">NE201</strain>
    </source>
</reference>
<dbReference type="NCBIfam" id="NF008053">
    <property type="entry name" value="PRK10787.1"/>
    <property type="match status" value="1"/>
</dbReference>
<dbReference type="EMBL" id="JAUHTR010000017">
    <property type="protein sequence ID" value="MDN4527031.1"/>
    <property type="molecule type" value="Genomic_DNA"/>
</dbReference>